<sequence length="227" mass="25226">MHVDADRESVLRERCRAASFQLRPLSSLYTTIRPDKLGSYAAQTPSAYVFHPRCTVHVLSLLGAAARQTQAVSALDSEVIAKRTKRHLDELERSNYAEPSSSYLGMEEEEETAGKSAKGRARQTISDRRSLSGAGAKRKKSTMNIRSAVLYKKNLATLIDESGIASLPSHLSTYLTAETGPPREPARMLCSVCGYWGSYRCKKCAMPYCDMNCQGVHDETRCERRIV</sequence>
<organism evidence="1 2">
    <name type="scientific">Auriscalpium vulgare</name>
    <dbReference type="NCBI Taxonomy" id="40419"/>
    <lineage>
        <taxon>Eukaryota</taxon>
        <taxon>Fungi</taxon>
        <taxon>Dikarya</taxon>
        <taxon>Basidiomycota</taxon>
        <taxon>Agaricomycotina</taxon>
        <taxon>Agaricomycetes</taxon>
        <taxon>Russulales</taxon>
        <taxon>Auriscalpiaceae</taxon>
        <taxon>Auriscalpium</taxon>
    </lineage>
</organism>
<reference evidence="1" key="1">
    <citation type="submission" date="2021-02" db="EMBL/GenBank/DDBJ databases">
        <authorList>
            <consortium name="DOE Joint Genome Institute"/>
            <person name="Ahrendt S."/>
            <person name="Looney B.P."/>
            <person name="Miyauchi S."/>
            <person name="Morin E."/>
            <person name="Drula E."/>
            <person name="Courty P.E."/>
            <person name="Chicoki N."/>
            <person name="Fauchery L."/>
            <person name="Kohler A."/>
            <person name="Kuo A."/>
            <person name="Labutti K."/>
            <person name="Pangilinan J."/>
            <person name="Lipzen A."/>
            <person name="Riley R."/>
            <person name="Andreopoulos W."/>
            <person name="He G."/>
            <person name="Johnson J."/>
            <person name="Barry K.W."/>
            <person name="Grigoriev I.V."/>
            <person name="Nagy L."/>
            <person name="Hibbett D."/>
            <person name="Henrissat B."/>
            <person name="Matheny P.B."/>
            <person name="Labbe J."/>
            <person name="Martin F."/>
        </authorList>
    </citation>
    <scope>NUCLEOTIDE SEQUENCE</scope>
    <source>
        <strain evidence="1">FP105234-sp</strain>
    </source>
</reference>
<gene>
    <name evidence="1" type="ORF">FA95DRAFT_1637696</name>
</gene>
<proteinExistence type="predicted"/>
<reference evidence="1" key="2">
    <citation type="journal article" date="2022" name="New Phytol.">
        <title>Evolutionary transition to the ectomycorrhizal habit in the genomes of a hyperdiverse lineage of mushroom-forming fungi.</title>
        <authorList>
            <person name="Looney B."/>
            <person name="Miyauchi S."/>
            <person name="Morin E."/>
            <person name="Drula E."/>
            <person name="Courty P.E."/>
            <person name="Kohler A."/>
            <person name="Kuo A."/>
            <person name="LaButti K."/>
            <person name="Pangilinan J."/>
            <person name="Lipzen A."/>
            <person name="Riley R."/>
            <person name="Andreopoulos W."/>
            <person name="He G."/>
            <person name="Johnson J."/>
            <person name="Nolan M."/>
            <person name="Tritt A."/>
            <person name="Barry K.W."/>
            <person name="Grigoriev I.V."/>
            <person name="Nagy L.G."/>
            <person name="Hibbett D."/>
            <person name="Henrissat B."/>
            <person name="Matheny P.B."/>
            <person name="Labbe J."/>
            <person name="Martin F.M."/>
        </authorList>
    </citation>
    <scope>NUCLEOTIDE SEQUENCE</scope>
    <source>
        <strain evidence="1">FP105234-sp</strain>
    </source>
</reference>
<evidence type="ECO:0000313" key="2">
    <source>
        <dbReference type="Proteomes" id="UP000814033"/>
    </source>
</evidence>
<protein>
    <submittedName>
        <fullName evidence="1">Uncharacterized protein</fullName>
    </submittedName>
</protein>
<dbReference type="Proteomes" id="UP000814033">
    <property type="component" value="Unassembled WGS sequence"/>
</dbReference>
<evidence type="ECO:0000313" key="1">
    <source>
        <dbReference type="EMBL" id="KAI0050452.1"/>
    </source>
</evidence>
<accession>A0ACB8S2U0</accession>
<keyword evidence="2" id="KW-1185">Reference proteome</keyword>
<name>A0ACB8S2U0_9AGAM</name>
<comment type="caution">
    <text evidence="1">The sequence shown here is derived from an EMBL/GenBank/DDBJ whole genome shotgun (WGS) entry which is preliminary data.</text>
</comment>
<dbReference type="EMBL" id="MU275861">
    <property type="protein sequence ID" value="KAI0050452.1"/>
    <property type="molecule type" value="Genomic_DNA"/>
</dbReference>